<protein>
    <submittedName>
        <fullName evidence="2">Predicted protein</fullName>
    </submittedName>
</protein>
<dbReference type="OMA" id="NCERALG"/>
<evidence type="ECO:0000256" key="1">
    <source>
        <dbReference type="SAM" id="MobiDB-lite"/>
    </source>
</evidence>
<dbReference type="InterPro" id="IPR011990">
    <property type="entry name" value="TPR-like_helical_dom_sf"/>
</dbReference>
<feature type="compositionally biased region" description="Low complexity" evidence="1">
    <location>
        <begin position="326"/>
        <end position="335"/>
    </location>
</feature>
<name>C1N6T6_MICPC</name>
<feature type="region of interest" description="Disordered" evidence="1">
    <location>
        <begin position="304"/>
        <end position="335"/>
    </location>
</feature>
<dbReference type="RefSeq" id="XP_003063788.1">
    <property type="nucleotide sequence ID" value="XM_003063742.1"/>
</dbReference>
<sequence>MEGLAHAITALPPDKVDRQRLLECLGHGERNRVAGKSREASKWVMQAGAALHREGADTLPLAERYFQHAVHLAKQLDGDAPEFMQIEVEKNNGTLGDAYTWLGATEAALGKIAEAESHYKSAAKAVEDRGVVELSDKLLHQAIFFRNKKMREKYDAVLKRWEGAIRDARATGESREGDVALLQATQMFLNEKAAGTAKSGLPQAFARSIQLRAGALMKCAMRLEAHALRPLKQCVALHEVYESIAGAFDGAKMRNESNAFLKRSAAAFVASERFLGLTPIGELMLERDGVEAVAWSADLLREGGVGGGGGGGERDGGGRGGGAPASGGESSSSAAAAAAGEVETVSTPAVAAADAKKIFAAACTTPRQEQIAYEMLMKIGDAWKMRGAEQDEEEPFEGATEAGSHAFVVGQRIFSTEAWKDSQRPLRAAAAMLTGDAWKQGAACHYLGCAYFHERMQARDGGGAAGERLLDFAAGAFQAAVAARASFGPEDKRAAKEVAGSLLFLGRVLVEKKQFQNSERVTMQALDVSRKAFGDDGEMTKQCMSAMVGLRQRVQREKA</sequence>
<accession>C1N6T6</accession>
<dbReference type="Gene3D" id="1.25.40.10">
    <property type="entry name" value="Tetratricopeptide repeat domain"/>
    <property type="match status" value="1"/>
</dbReference>
<dbReference type="Proteomes" id="UP000001876">
    <property type="component" value="Unassembled WGS sequence"/>
</dbReference>
<evidence type="ECO:0000313" key="3">
    <source>
        <dbReference type="Proteomes" id="UP000001876"/>
    </source>
</evidence>
<reference evidence="2 3" key="1">
    <citation type="journal article" date="2009" name="Science">
        <title>Green evolution and dynamic adaptations revealed by genomes of the marine picoeukaryotes Micromonas.</title>
        <authorList>
            <person name="Worden A.Z."/>
            <person name="Lee J.H."/>
            <person name="Mock T."/>
            <person name="Rouze P."/>
            <person name="Simmons M.P."/>
            <person name="Aerts A.L."/>
            <person name="Allen A.E."/>
            <person name="Cuvelier M.L."/>
            <person name="Derelle E."/>
            <person name="Everett M.V."/>
            <person name="Foulon E."/>
            <person name="Grimwood J."/>
            <person name="Gundlach H."/>
            <person name="Henrissat B."/>
            <person name="Napoli C."/>
            <person name="McDonald S.M."/>
            <person name="Parker M.S."/>
            <person name="Rombauts S."/>
            <person name="Salamov A."/>
            <person name="Von Dassow P."/>
            <person name="Badger J.H."/>
            <person name="Coutinho P.M."/>
            <person name="Demir E."/>
            <person name="Dubchak I."/>
            <person name="Gentemann C."/>
            <person name="Eikrem W."/>
            <person name="Gready J.E."/>
            <person name="John U."/>
            <person name="Lanier W."/>
            <person name="Lindquist E.A."/>
            <person name="Lucas S."/>
            <person name="Mayer K.F."/>
            <person name="Moreau H."/>
            <person name="Not F."/>
            <person name="Otillar R."/>
            <person name="Panaud O."/>
            <person name="Pangilinan J."/>
            <person name="Paulsen I."/>
            <person name="Piegu B."/>
            <person name="Poliakov A."/>
            <person name="Robbens S."/>
            <person name="Schmutz J."/>
            <person name="Toulza E."/>
            <person name="Wyss T."/>
            <person name="Zelensky A."/>
            <person name="Zhou K."/>
            <person name="Armbrust E.V."/>
            <person name="Bhattacharya D."/>
            <person name="Goodenough U.W."/>
            <person name="Van de Peer Y."/>
            <person name="Grigoriev I.V."/>
        </authorList>
    </citation>
    <scope>NUCLEOTIDE SEQUENCE [LARGE SCALE GENOMIC DNA]</scope>
    <source>
        <strain evidence="2 3">CCMP1545</strain>
    </source>
</reference>
<dbReference type="AlphaFoldDB" id="C1N6T6"/>
<dbReference type="EMBL" id="GG663749">
    <property type="protein sequence ID" value="EEH52161.1"/>
    <property type="molecule type" value="Genomic_DNA"/>
</dbReference>
<dbReference type="GeneID" id="9689051"/>
<dbReference type="KEGG" id="mpp:MICPUCDRAFT_53435"/>
<evidence type="ECO:0000313" key="2">
    <source>
        <dbReference type="EMBL" id="EEH52161.1"/>
    </source>
</evidence>
<keyword evidence="3" id="KW-1185">Reference proteome</keyword>
<gene>
    <name evidence="2" type="ORF">MICPUCDRAFT_53435</name>
</gene>
<dbReference type="OrthoDB" id="496441at2759"/>
<organism evidence="3">
    <name type="scientific">Micromonas pusilla (strain CCMP1545)</name>
    <name type="common">Picoplanktonic green alga</name>
    <dbReference type="NCBI Taxonomy" id="564608"/>
    <lineage>
        <taxon>Eukaryota</taxon>
        <taxon>Viridiplantae</taxon>
        <taxon>Chlorophyta</taxon>
        <taxon>Mamiellophyceae</taxon>
        <taxon>Mamiellales</taxon>
        <taxon>Mamiellaceae</taxon>
        <taxon>Micromonas</taxon>
    </lineage>
</organism>
<proteinExistence type="predicted"/>